<proteinExistence type="predicted"/>
<sequence>MAYFRVPIFSMRSYETGEYAVLKDGNFQLHLNRASAGDIIAVPRNASDIEECKELFPEFEFVPLWYKENAYETRKHFWEENQFIVDSLVDYYDCSYLVTDITGYQGNHDVFFVFNITKDPENPRYYIDEFIDIDVESVNKSVATFVLNHGQKDVLVAAGAIPGRIFVDQRVINPSVMERYTESLEPIHLDGIFHPFRISDPCYRFDRVVECAIAADRVLYITDPNNSFKREQYPEEAKIKVLRLSKKEYYQVLMGQPTIQYFEDPEKVFHPGLAEFIYFKAKINSPYNIPAYKQVVINE</sequence>
<dbReference type="Proteomes" id="UP000240294">
    <property type="component" value="Genome"/>
</dbReference>
<protein>
    <submittedName>
        <fullName evidence="1">Uncharacterized protein</fullName>
    </submittedName>
</protein>
<reference evidence="2" key="1">
    <citation type="submission" date="2018-01" db="EMBL/GenBank/DDBJ databases">
        <title>Direct submission.</title>
        <authorList>
            <person name="Ciacci N."/>
        </authorList>
    </citation>
    <scope>NUCLEOTIDE SEQUENCE [LARGE SCALE GENOMIC DNA]</scope>
</reference>
<gene>
    <name evidence="1" type="ORF">vBKpnF48_98</name>
</gene>
<name>A0A2I6UFE9_9CAUD</name>
<keyword evidence="2" id="KW-1185">Reference proteome</keyword>
<dbReference type="EMBL" id="MG746602">
    <property type="protein sequence ID" value="AUO78723.1"/>
    <property type="molecule type" value="Genomic_DNA"/>
</dbReference>
<organism evidence="1 2">
    <name type="scientific">Klebsiella phage vB_Kpn_F48</name>
    <dbReference type="NCBI Taxonomy" id="2070028"/>
    <lineage>
        <taxon>Viruses</taxon>
        <taxon>Duplodnaviria</taxon>
        <taxon>Heunggongvirae</taxon>
        <taxon>Uroviricota</taxon>
        <taxon>Caudoviricetes</taxon>
        <taxon>Marfavirus</taxon>
        <taxon>Marfavirus F48</taxon>
    </lineage>
</organism>
<accession>A0A2I6UFE9</accession>
<evidence type="ECO:0000313" key="1">
    <source>
        <dbReference type="EMBL" id="AUO78723.1"/>
    </source>
</evidence>
<evidence type="ECO:0000313" key="2">
    <source>
        <dbReference type="Proteomes" id="UP000240294"/>
    </source>
</evidence>